<feature type="transmembrane region" description="Helical" evidence="1">
    <location>
        <begin position="200"/>
        <end position="222"/>
    </location>
</feature>
<feature type="transmembrane region" description="Helical" evidence="1">
    <location>
        <begin position="112"/>
        <end position="130"/>
    </location>
</feature>
<accession>A0A9Q1JF46</accession>
<comment type="caution">
    <text evidence="2">The sequence shown here is derived from an EMBL/GenBank/DDBJ whole genome shotgun (WGS) entry which is preliminary data.</text>
</comment>
<name>A0A9Q1JF46_9CARY</name>
<evidence type="ECO:0000256" key="1">
    <source>
        <dbReference type="SAM" id="Phobius"/>
    </source>
</evidence>
<evidence type="ECO:0000313" key="2">
    <source>
        <dbReference type="EMBL" id="KAJ8421397.1"/>
    </source>
</evidence>
<gene>
    <name evidence="2" type="ORF">Cgig2_031922</name>
</gene>
<keyword evidence="1" id="KW-1133">Transmembrane helix</keyword>
<sequence length="268" mass="29663">MGSSVDIIMWDDLKKLKHPGKKIIPLVHRILGFGGQEHGTTGPPPSDKGPWIVPPPGAEALVIHTLASTKPKRKQPEAVDSVEEIPLAKDHLELTLKTKRIETNKDRRTSDVGVLIIIVLMHHGLITFIIRSRSLTVKWCGLLIALTVFIKPGVPTLGPSLAAVFDVLNVSLKVASYQKEPGAKPQPLHWRGSFSTDATYPLLGLLGLLLLLRLLPAALILGRRLFEFCRSIWRSPIYPRRRASELSILWIHFFNAGIDGIDLMAFNA</sequence>
<dbReference type="OrthoDB" id="2011418at2759"/>
<keyword evidence="1" id="KW-0472">Membrane</keyword>
<proteinExistence type="predicted"/>
<dbReference type="AlphaFoldDB" id="A0A9Q1JF46"/>
<organism evidence="2 3">
    <name type="scientific">Carnegiea gigantea</name>
    <dbReference type="NCBI Taxonomy" id="171969"/>
    <lineage>
        <taxon>Eukaryota</taxon>
        <taxon>Viridiplantae</taxon>
        <taxon>Streptophyta</taxon>
        <taxon>Embryophyta</taxon>
        <taxon>Tracheophyta</taxon>
        <taxon>Spermatophyta</taxon>
        <taxon>Magnoliopsida</taxon>
        <taxon>eudicotyledons</taxon>
        <taxon>Gunneridae</taxon>
        <taxon>Pentapetalae</taxon>
        <taxon>Caryophyllales</taxon>
        <taxon>Cactineae</taxon>
        <taxon>Cactaceae</taxon>
        <taxon>Cactoideae</taxon>
        <taxon>Echinocereeae</taxon>
        <taxon>Carnegiea</taxon>
    </lineage>
</organism>
<dbReference type="EMBL" id="JAKOGI010002744">
    <property type="protein sequence ID" value="KAJ8421397.1"/>
    <property type="molecule type" value="Genomic_DNA"/>
</dbReference>
<evidence type="ECO:0000313" key="3">
    <source>
        <dbReference type="Proteomes" id="UP001153076"/>
    </source>
</evidence>
<dbReference type="Proteomes" id="UP001153076">
    <property type="component" value="Unassembled WGS sequence"/>
</dbReference>
<keyword evidence="1" id="KW-0812">Transmembrane</keyword>
<reference evidence="2" key="1">
    <citation type="submission" date="2022-04" db="EMBL/GenBank/DDBJ databases">
        <title>Carnegiea gigantea Genome sequencing and assembly v2.</title>
        <authorList>
            <person name="Copetti D."/>
            <person name="Sanderson M.J."/>
            <person name="Burquez A."/>
            <person name="Wojciechowski M.F."/>
        </authorList>
    </citation>
    <scope>NUCLEOTIDE SEQUENCE</scope>
    <source>
        <strain evidence="2">SGP5-SGP5p</strain>
        <tissue evidence="2">Aerial part</tissue>
    </source>
</reference>
<protein>
    <submittedName>
        <fullName evidence="2">Uncharacterized protein</fullName>
    </submittedName>
</protein>
<feature type="transmembrane region" description="Helical" evidence="1">
    <location>
        <begin position="142"/>
        <end position="165"/>
    </location>
</feature>
<keyword evidence="3" id="KW-1185">Reference proteome</keyword>